<evidence type="ECO:0000256" key="8">
    <source>
        <dbReference type="ARBA" id="ARBA00022840"/>
    </source>
</evidence>
<dbReference type="GO" id="GO:0009228">
    <property type="term" value="P:thiamine biosynthetic process"/>
    <property type="evidence" value="ECO:0007669"/>
    <property type="project" value="UniProtKB-KW"/>
</dbReference>
<keyword evidence="7 11" id="KW-0418">Kinase</keyword>
<sequence>MERNESLRRDVAAIRERSPLVHNITNFVVMNNTANALLALGASPVMAHAREEAADMARLAGALVVNLGTLSPQWVEGMELAMRTAREAGIPVVYDPVGAGATPYRDEVNAKLLREAPPAIVRGNGSEIMAVAAGFGLGTAVRTKGVDSTAGSDAAVEAAAALSEFLKAVVVVSGPTDYVVHGNEVMENGYGTPMMTRVTGMGCTASALCGAFAAVNGDPAEAALNAMALMGICGERAAAASAGPGSFQTAFLDALYAFEA</sequence>
<dbReference type="RefSeq" id="WP_027291446.1">
    <property type="nucleotide sequence ID" value="NZ_CANTWR010000003.1"/>
</dbReference>
<dbReference type="GO" id="GO:0005524">
    <property type="term" value="F:ATP binding"/>
    <property type="evidence" value="ECO:0007669"/>
    <property type="project" value="UniProtKB-UniRule"/>
</dbReference>
<comment type="pathway">
    <text evidence="3 11">Cofactor biosynthesis; thiamine diphosphate biosynthesis; 4-methyl-5-(2-phosphoethyl)-thiazole from 5-(2-hydroxyethyl)-4-methylthiazole: step 1/1.</text>
</comment>
<protein>
    <recommendedName>
        <fullName evidence="11">Hydroxyethylthiazole kinase</fullName>
        <ecNumber evidence="11">2.7.1.50</ecNumber>
    </recommendedName>
    <alternativeName>
        <fullName evidence="11">4-methyl-5-beta-hydroxyethylthiazole kinase</fullName>
        <shortName evidence="11">TH kinase</shortName>
        <shortName evidence="11">Thz kinase</shortName>
    </alternativeName>
</protein>
<comment type="cofactor">
    <cofactor evidence="2 11">
        <name>Mg(2+)</name>
        <dbReference type="ChEBI" id="CHEBI:18420"/>
    </cofactor>
</comment>
<keyword evidence="5 11" id="KW-0479">Metal-binding</keyword>
<accession>A0A379MSU5</accession>
<evidence type="ECO:0000256" key="1">
    <source>
        <dbReference type="ARBA" id="ARBA00001771"/>
    </source>
</evidence>
<dbReference type="HAMAP" id="MF_00228">
    <property type="entry name" value="Thz_kinase"/>
    <property type="match status" value="1"/>
</dbReference>
<evidence type="ECO:0000256" key="3">
    <source>
        <dbReference type="ARBA" id="ARBA00004868"/>
    </source>
</evidence>
<dbReference type="AlphaFoldDB" id="A0A379MSU5"/>
<evidence type="ECO:0000256" key="10">
    <source>
        <dbReference type="ARBA" id="ARBA00022977"/>
    </source>
</evidence>
<dbReference type="EC" id="2.7.1.50" evidence="11"/>
<dbReference type="GO" id="GO:0000287">
    <property type="term" value="F:magnesium ion binding"/>
    <property type="evidence" value="ECO:0007669"/>
    <property type="project" value="UniProtKB-UniRule"/>
</dbReference>
<feature type="binding site" evidence="11">
    <location>
        <position position="173"/>
    </location>
    <ligand>
        <name>ATP</name>
        <dbReference type="ChEBI" id="CHEBI:30616"/>
    </ligand>
</feature>
<dbReference type="CDD" id="cd01170">
    <property type="entry name" value="THZ_kinase"/>
    <property type="match status" value="1"/>
</dbReference>
<evidence type="ECO:0000256" key="6">
    <source>
        <dbReference type="ARBA" id="ARBA00022741"/>
    </source>
</evidence>
<keyword evidence="13" id="KW-1185">Reference proteome</keyword>
<evidence type="ECO:0000256" key="5">
    <source>
        <dbReference type="ARBA" id="ARBA00022723"/>
    </source>
</evidence>
<keyword evidence="8 11" id="KW-0067">ATP-binding</keyword>
<feature type="binding site" evidence="11">
    <location>
        <position position="122"/>
    </location>
    <ligand>
        <name>ATP</name>
        <dbReference type="ChEBI" id="CHEBI:30616"/>
    </ligand>
</feature>
<comment type="function">
    <text evidence="11">Catalyzes the phosphorylation of the hydroxyl group of 4-methyl-5-beta-hydroxyethylthiazole (THZ).</text>
</comment>
<evidence type="ECO:0000256" key="4">
    <source>
        <dbReference type="ARBA" id="ARBA00022679"/>
    </source>
</evidence>
<keyword evidence="6 11" id="KW-0547">Nucleotide-binding</keyword>
<keyword evidence="10 11" id="KW-0784">Thiamine biosynthesis</keyword>
<dbReference type="GO" id="GO:0004417">
    <property type="term" value="F:hydroxyethylthiazole kinase activity"/>
    <property type="evidence" value="ECO:0007669"/>
    <property type="project" value="UniProtKB-UniRule"/>
</dbReference>
<dbReference type="SUPFAM" id="SSF53613">
    <property type="entry name" value="Ribokinase-like"/>
    <property type="match status" value="1"/>
</dbReference>
<organism evidence="12 13">
    <name type="scientific">Rikenella microfusus</name>
    <dbReference type="NCBI Taxonomy" id="28139"/>
    <lineage>
        <taxon>Bacteria</taxon>
        <taxon>Pseudomonadati</taxon>
        <taxon>Bacteroidota</taxon>
        <taxon>Bacteroidia</taxon>
        <taxon>Bacteroidales</taxon>
        <taxon>Rikenellaceae</taxon>
        <taxon>Rikenella</taxon>
    </lineage>
</organism>
<reference evidence="12 13" key="1">
    <citation type="submission" date="2018-06" db="EMBL/GenBank/DDBJ databases">
        <authorList>
            <consortium name="Pathogen Informatics"/>
            <person name="Doyle S."/>
        </authorList>
    </citation>
    <scope>NUCLEOTIDE SEQUENCE [LARGE SCALE GENOMIC DNA]</scope>
    <source>
        <strain evidence="12 13">NCTC11190</strain>
    </source>
</reference>
<evidence type="ECO:0000256" key="7">
    <source>
        <dbReference type="ARBA" id="ARBA00022777"/>
    </source>
</evidence>
<dbReference type="PIRSF" id="PIRSF000513">
    <property type="entry name" value="Thz_kinase"/>
    <property type="match status" value="1"/>
</dbReference>
<dbReference type="NCBIfam" id="NF006830">
    <property type="entry name" value="PRK09355.1"/>
    <property type="match status" value="1"/>
</dbReference>
<evidence type="ECO:0000313" key="13">
    <source>
        <dbReference type="Proteomes" id="UP000255233"/>
    </source>
</evidence>
<dbReference type="PRINTS" id="PR01099">
    <property type="entry name" value="HYETHTZKNASE"/>
</dbReference>
<name>A0A379MSU5_9BACT</name>
<dbReference type="NCBIfam" id="TIGR00694">
    <property type="entry name" value="thiM"/>
    <property type="match status" value="1"/>
</dbReference>
<evidence type="ECO:0000256" key="2">
    <source>
        <dbReference type="ARBA" id="ARBA00001946"/>
    </source>
</evidence>
<dbReference type="InterPro" id="IPR000417">
    <property type="entry name" value="Hyethyz_kinase"/>
</dbReference>
<comment type="similarity">
    <text evidence="11">Belongs to the Thz kinase family.</text>
</comment>
<keyword evidence="4 11" id="KW-0808">Transferase</keyword>
<evidence type="ECO:0000313" key="12">
    <source>
        <dbReference type="EMBL" id="SUE34741.1"/>
    </source>
</evidence>
<dbReference type="UniPathway" id="UPA00060">
    <property type="reaction ID" value="UER00139"/>
</dbReference>
<evidence type="ECO:0000256" key="9">
    <source>
        <dbReference type="ARBA" id="ARBA00022842"/>
    </source>
</evidence>
<dbReference type="STRING" id="880526.GCA_000427365_01844"/>
<dbReference type="InterPro" id="IPR029056">
    <property type="entry name" value="Ribokinase-like"/>
</dbReference>
<feature type="binding site" evidence="11">
    <location>
        <position position="200"/>
    </location>
    <ligand>
        <name>substrate</name>
    </ligand>
</feature>
<feature type="binding site" evidence="11">
    <location>
        <position position="46"/>
    </location>
    <ligand>
        <name>substrate</name>
    </ligand>
</feature>
<dbReference type="GO" id="GO:0009229">
    <property type="term" value="P:thiamine diphosphate biosynthetic process"/>
    <property type="evidence" value="ECO:0007669"/>
    <property type="project" value="UniProtKB-UniRule"/>
</dbReference>
<gene>
    <name evidence="11 12" type="primary">thiM</name>
    <name evidence="12" type="ORF">NCTC11190_01974</name>
</gene>
<proteinExistence type="inferred from homology"/>
<dbReference type="Gene3D" id="3.40.1190.20">
    <property type="match status" value="1"/>
</dbReference>
<keyword evidence="9 11" id="KW-0460">Magnesium</keyword>
<dbReference type="Pfam" id="PF02110">
    <property type="entry name" value="HK"/>
    <property type="match status" value="1"/>
</dbReference>
<evidence type="ECO:0000256" key="11">
    <source>
        <dbReference type="HAMAP-Rule" id="MF_00228"/>
    </source>
</evidence>
<dbReference type="EMBL" id="UGVL01000001">
    <property type="protein sequence ID" value="SUE34741.1"/>
    <property type="molecule type" value="Genomic_DNA"/>
</dbReference>
<dbReference type="OrthoDB" id="9778146at2"/>
<comment type="catalytic activity">
    <reaction evidence="1 11">
        <text>5-(2-hydroxyethyl)-4-methylthiazole + ATP = 4-methyl-5-(2-phosphooxyethyl)-thiazole + ADP + H(+)</text>
        <dbReference type="Rhea" id="RHEA:24212"/>
        <dbReference type="ChEBI" id="CHEBI:15378"/>
        <dbReference type="ChEBI" id="CHEBI:17957"/>
        <dbReference type="ChEBI" id="CHEBI:30616"/>
        <dbReference type="ChEBI" id="CHEBI:58296"/>
        <dbReference type="ChEBI" id="CHEBI:456216"/>
        <dbReference type="EC" id="2.7.1.50"/>
    </reaction>
</comment>
<dbReference type="Proteomes" id="UP000255233">
    <property type="component" value="Unassembled WGS sequence"/>
</dbReference>